<accession>A0ABW4HPK8</accession>
<evidence type="ECO:0000256" key="2">
    <source>
        <dbReference type="ARBA" id="ARBA00004613"/>
    </source>
</evidence>
<evidence type="ECO:0000256" key="6">
    <source>
        <dbReference type="ARBA" id="ARBA00023143"/>
    </source>
</evidence>
<evidence type="ECO:0000256" key="4">
    <source>
        <dbReference type="ARBA" id="ARBA00016244"/>
    </source>
</evidence>
<comment type="caution">
    <text evidence="10">The sequence shown here is derived from an EMBL/GenBank/DDBJ whole genome shotgun (WGS) entry which is preliminary data.</text>
</comment>
<keyword evidence="10" id="KW-0966">Cell projection</keyword>
<keyword evidence="10" id="KW-0282">Flagellum</keyword>
<dbReference type="NCBIfam" id="TIGR02492">
    <property type="entry name" value="flgK_ends"/>
    <property type="match status" value="1"/>
</dbReference>
<comment type="similarity">
    <text evidence="3">Belongs to the flagella basal body rod proteins family.</text>
</comment>
<evidence type="ECO:0000256" key="1">
    <source>
        <dbReference type="ARBA" id="ARBA00004365"/>
    </source>
</evidence>
<dbReference type="RefSeq" id="WP_251513083.1">
    <property type="nucleotide sequence ID" value="NZ_JAMBON010000009.1"/>
</dbReference>
<gene>
    <name evidence="10" type="primary">flgK</name>
    <name evidence="10" type="ORF">ACFSBH_06715</name>
</gene>
<dbReference type="Pfam" id="PF22638">
    <property type="entry name" value="FlgK_D1"/>
    <property type="match status" value="1"/>
</dbReference>
<dbReference type="Pfam" id="PF06429">
    <property type="entry name" value="Flg_bbr_C"/>
    <property type="match status" value="1"/>
</dbReference>
<evidence type="ECO:0000256" key="3">
    <source>
        <dbReference type="ARBA" id="ARBA00009677"/>
    </source>
</evidence>
<evidence type="ECO:0000313" key="10">
    <source>
        <dbReference type="EMBL" id="MFD1607338.1"/>
    </source>
</evidence>
<feature type="domain" description="Flagellar hook-associated protein FlgK helical" evidence="9">
    <location>
        <begin position="101"/>
        <end position="357"/>
    </location>
</feature>
<proteinExistence type="inferred from homology"/>
<protein>
    <recommendedName>
        <fullName evidence="4">Flagellar hook-associated protein 1</fullName>
    </recommendedName>
</protein>
<evidence type="ECO:0000256" key="5">
    <source>
        <dbReference type="ARBA" id="ARBA00022525"/>
    </source>
</evidence>
<feature type="domain" description="Flagellar basal-body/hook protein C-terminal" evidence="8">
    <location>
        <begin position="447"/>
        <end position="484"/>
    </location>
</feature>
<dbReference type="Proteomes" id="UP001597221">
    <property type="component" value="Unassembled WGS sequence"/>
</dbReference>
<organism evidence="10 11">
    <name type="scientific">Oceanobacillus luteolus</name>
    <dbReference type="NCBI Taxonomy" id="1274358"/>
    <lineage>
        <taxon>Bacteria</taxon>
        <taxon>Bacillati</taxon>
        <taxon>Bacillota</taxon>
        <taxon>Bacilli</taxon>
        <taxon>Bacillales</taxon>
        <taxon>Bacillaceae</taxon>
        <taxon>Oceanobacillus</taxon>
    </lineage>
</organism>
<reference evidence="11" key="1">
    <citation type="journal article" date="2019" name="Int. J. Syst. Evol. Microbiol.">
        <title>The Global Catalogue of Microorganisms (GCM) 10K type strain sequencing project: providing services to taxonomists for standard genome sequencing and annotation.</title>
        <authorList>
            <consortium name="The Broad Institute Genomics Platform"/>
            <consortium name="The Broad Institute Genome Sequencing Center for Infectious Disease"/>
            <person name="Wu L."/>
            <person name="Ma J."/>
        </authorList>
    </citation>
    <scope>NUCLEOTIDE SEQUENCE [LARGE SCALE GENOMIC DNA]</scope>
    <source>
        <strain evidence="11">CGMCC 1.12376</strain>
    </source>
</reference>
<evidence type="ECO:0000259" key="9">
    <source>
        <dbReference type="Pfam" id="PF22638"/>
    </source>
</evidence>
<dbReference type="EMBL" id="JBHUDE010000034">
    <property type="protein sequence ID" value="MFD1607338.1"/>
    <property type="molecule type" value="Genomic_DNA"/>
</dbReference>
<dbReference type="InterPro" id="IPR053927">
    <property type="entry name" value="FlgK_helical"/>
</dbReference>
<keyword evidence="11" id="KW-1185">Reference proteome</keyword>
<dbReference type="InterPro" id="IPR002371">
    <property type="entry name" value="FlgK"/>
</dbReference>
<name>A0ABW4HPK8_9BACI</name>
<comment type="subcellular location">
    <subcellularLocation>
        <location evidence="1">Bacterial flagellum</location>
    </subcellularLocation>
    <subcellularLocation>
        <location evidence="2">Secreted</location>
    </subcellularLocation>
</comment>
<evidence type="ECO:0000259" key="7">
    <source>
        <dbReference type="Pfam" id="PF00460"/>
    </source>
</evidence>
<dbReference type="InterPro" id="IPR010930">
    <property type="entry name" value="Flg_bb/hook_C_dom"/>
</dbReference>
<evidence type="ECO:0000313" key="11">
    <source>
        <dbReference type="Proteomes" id="UP001597221"/>
    </source>
</evidence>
<feature type="domain" description="Flagellar basal body rod protein N-terminal" evidence="7">
    <location>
        <begin position="8"/>
        <end position="36"/>
    </location>
</feature>
<dbReference type="Pfam" id="PF00460">
    <property type="entry name" value="Flg_bb_rod"/>
    <property type="match status" value="1"/>
</dbReference>
<sequence length="491" mass="53398">MSTFHGLEMAKQALFTQQSALYTTGHNIANANTEGYSRQRVNFQADTAMPAAAKNRMGIPGQIGTGVKAGSIERIRNQFLDTQFRGENSLASYWEKRADALGRVEDVLNDLQETGLSSVMDQFWSSLQDLAVNPTNDGARSVVAQRGIALSDTFNYLNHSLTQIRTDLKEEITQTVNTANIITNQIQSINEQIKALEVNGYVTNDLYDRRDTLIDQLSGILPIEVEYVDSRKNDHDDNVPQNTNNAQNGVAIIKSNGITLVDGVTGETPAQISVSFSDDKSELVNSITIGSESLSVQSELETKGTLNSLIQAYGFGDGEGDIFQTQQELLQIRDHFIDEFNKVHREGADAGEGIDFFDVSETGEMFVNPAIIGNTDLIAASSPATGAGAGDGSNALRLAAVFEEAGIKGDYSKLIGTLAVQVEDAERMQRNTGILIAQIDGNRQAVSSVSLDEEMTNLIRFQHAYNAAARTMTATDEILDRIINNMGLVGR</sequence>
<keyword evidence="5" id="KW-0964">Secreted</keyword>
<evidence type="ECO:0000259" key="8">
    <source>
        <dbReference type="Pfam" id="PF06429"/>
    </source>
</evidence>
<dbReference type="SUPFAM" id="SSF64518">
    <property type="entry name" value="Phase 1 flagellin"/>
    <property type="match status" value="1"/>
</dbReference>
<keyword evidence="6" id="KW-0975">Bacterial flagellum</keyword>
<dbReference type="InterPro" id="IPR001444">
    <property type="entry name" value="Flag_bb_rod_N"/>
</dbReference>
<dbReference type="PANTHER" id="PTHR30033:SF1">
    <property type="entry name" value="FLAGELLAR HOOK-ASSOCIATED PROTEIN 1"/>
    <property type="match status" value="1"/>
</dbReference>
<dbReference type="PANTHER" id="PTHR30033">
    <property type="entry name" value="FLAGELLAR HOOK-ASSOCIATED PROTEIN 1"/>
    <property type="match status" value="1"/>
</dbReference>
<keyword evidence="10" id="KW-0969">Cilium</keyword>